<proteinExistence type="inferred from homology"/>
<evidence type="ECO:0000256" key="4">
    <source>
        <dbReference type="ARBA" id="ARBA00023136"/>
    </source>
</evidence>
<dbReference type="Gene3D" id="2.40.160.20">
    <property type="match status" value="1"/>
</dbReference>
<protein>
    <submittedName>
        <fullName evidence="6">MipA/OmpV family protein</fullName>
    </submittedName>
</protein>
<dbReference type="PANTHER" id="PTHR38776">
    <property type="entry name" value="MLTA-INTERACTING PROTEIN-RELATED"/>
    <property type="match status" value="1"/>
</dbReference>
<evidence type="ECO:0000256" key="2">
    <source>
        <dbReference type="ARBA" id="ARBA00005722"/>
    </source>
</evidence>
<evidence type="ECO:0000256" key="5">
    <source>
        <dbReference type="ARBA" id="ARBA00023237"/>
    </source>
</evidence>
<dbReference type="RefSeq" id="WP_151781591.1">
    <property type="nucleotide sequence ID" value="NZ_BKNL01000086.1"/>
</dbReference>
<name>A0A8I1DK54_ACIBZ</name>
<evidence type="ECO:0000313" key="6">
    <source>
        <dbReference type="EMBL" id="UUN98550.1"/>
    </source>
</evidence>
<dbReference type="PANTHER" id="PTHR38776:SF1">
    <property type="entry name" value="MLTA-INTERACTING PROTEIN-RELATED"/>
    <property type="match status" value="1"/>
</dbReference>
<dbReference type="InterPro" id="IPR010583">
    <property type="entry name" value="MipA"/>
</dbReference>
<comment type="subcellular location">
    <subcellularLocation>
        <location evidence="1">Cell outer membrane</location>
    </subcellularLocation>
</comment>
<comment type="similarity">
    <text evidence="2">Belongs to the MipA/OmpV family.</text>
</comment>
<evidence type="ECO:0000256" key="3">
    <source>
        <dbReference type="ARBA" id="ARBA00022729"/>
    </source>
</evidence>
<keyword evidence="5" id="KW-0998">Cell outer membrane</keyword>
<dbReference type="EMBL" id="CP092085">
    <property type="protein sequence ID" value="UUN98550.1"/>
    <property type="molecule type" value="Genomic_DNA"/>
</dbReference>
<keyword evidence="3" id="KW-0732">Signal</keyword>
<dbReference type="Proteomes" id="UP000644140">
    <property type="component" value="Chromosome"/>
</dbReference>
<gene>
    <name evidence="6" type="ORF">I9054_003530</name>
</gene>
<keyword evidence="4" id="KW-0472">Membrane</keyword>
<dbReference type="GO" id="GO:0009279">
    <property type="term" value="C:cell outer membrane"/>
    <property type="evidence" value="ECO:0007669"/>
    <property type="project" value="UniProtKB-SubCell"/>
</dbReference>
<dbReference type="Pfam" id="PF06629">
    <property type="entry name" value="MipA"/>
    <property type="match status" value="1"/>
</dbReference>
<sequence length="264" mass="29240">MLKRTVFTTLLCFPFVVFAADVDKTINQSNKVKGVSLGMGVVGRTGMYVGEKTEVIPVPVIAYESDRFFVRGLYAGAHLYQNQVVKFSAIANASMMILDVDKLSTKKMAEKNLNKSQLEDRDLSVDLGFEGLIHSPYGQLSLQAVNDVGGASKGAELRLKYEYFWSLTPELTIIPNVGVNWLSDKRANYYYGVLDSEVARGVTSYKPNQLFVPQVSLGAIYNITKNISLSGAVKQEFLPNKAQNGPLINEKTTTIFYTGLTYNF</sequence>
<accession>A0A8I1DK54</accession>
<organism evidence="6 7">
    <name type="scientific">Acinetobacter bereziniae</name>
    <name type="common">Acinetobacter genomosp. 10</name>
    <dbReference type="NCBI Taxonomy" id="106648"/>
    <lineage>
        <taxon>Bacteria</taxon>
        <taxon>Pseudomonadati</taxon>
        <taxon>Pseudomonadota</taxon>
        <taxon>Gammaproteobacteria</taxon>
        <taxon>Moraxellales</taxon>
        <taxon>Moraxellaceae</taxon>
        <taxon>Acinetobacter</taxon>
    </lineage>
</organism>
<dbReference type="AlphaFoldDB" id="A0A8I1DK54"/>
<evidence type="ECO:0000313" key="7">
    <source>
        <dbReference type="Proteomes" id="UP000644140"/>
    </source>
</evidence>
<evidence type="ECO:0000256" key="1">
    <source>
        <dbReference type="ARBA" id="ARBA00004442"/>
    </source>
</evidence>
<reference evidence="6" key="1">
    <citation type="submission" date="2022-02" db="EMBL/GenBank/DDBJ databases">
        <title>Characterization of Tn125 harboring carbapenem-resistant Acinetobacter bereziniae clinical isolates.</title>
        <authorList>
            <person name="Wong N.-K."/>
            <person name="Pan Q."/>
        </authorList>
    </citation>
    <scope>NUCLEOTIDE SEQUENCE</scope>
    <source>
        <strain evidence="6">GD03393</strain>
    </source>
</reference>